<reference evidence="1" key="1">
    <citation type="submission" date="2020-10" db="EMBL/GenBank/DDBJ databases">
        <authorList>
            <person name="Kusch S."/>
        </authorList>
    </citation>
    <scope>NUCLEOTIDE SEQUENCE</scope>
    <source>
        <strain evidence="1">SwB9</strain>
    </source>
</reference>
<dbReference type="AlphaFoldDB" id="A0A8H2VNW5"/>
<accession>A0A8H2VNW5</accession>
<dbReference type="Proteomes" id="UP000624404">
    <property type="component" value="Unassembled WGS sequence"/>
</dbReference>
<gene>
    <name evidence="1" type="ORF">SCLTRI_LOCUS1438</name>
</gene>
<dbReference type="EMBL" id="CAJHIA010000006">
    <property type="protein sequence ID" value="CAD6441654.1"/>
    <property type="molecule type" value="Genomic_DNA"/>
</dbReference>
<sequence>MRCPICHHENMTGVQKCEQCTALLPGKHLSMQAFTINYGNKTGKTSATAKVEKRIEFSTRYNDAVGKECTLVSMNINGTQIAVTVSDNHVEPVLVSVARPNENVQSAKCESVFRV</sequence>
<organism evidence="1 2">
    <name type="scientific">Sclerotinia trifoliorum</name>
    <dbReference type="NCBI Taxonomy" id="28548"/>
    <lineage>
        <taxon>Eukaryota</taxon>
        <taxon>Fungi</taxon>
        <taxon>Dikarya</taxon>
        <taxon>Ascomycota</taxon>
        <taxon>Pezizomycotina</taxon>
        <taxon>Leotiomycetes</taxon>
        <taxon>Helotiales</taxon>
        <taxon>Sclerotiniaceae</taxon>
        <taxon>Sclerotinia</taxon>
    </lineage>
</organism>
<comment type="caution">
    <text evidence="1">The sequence shown here is derived from an EMBL/GenBank/DDBJ whole genome shotgun (WGS) entry which is preliminary data.</text>
</comment>
<evidence type="ECO:0000313" key="2">
    <source>
        <dbReference type="Proteomes" id="UP000624404"/>
    </source>
</evidence>
<proteinExistence type="predicted"/>
<evidence type="ECO:0000313" key="1">
    <source>
        <dbReference type="EMBL" id="CAD6441654.1"/>
    </source>
</evidence>
<protein>
    <submittedName>
        <fullName evidence="1">A67dc8cd-ee5a-424d-bfc7-99871d0ac642</fullName>
    </submittedName>
</protein>
<keyword evidence="2" id="KW-1185">Reference proteome</keyword>
<name>A0A8H2VNW5_9HELO</name>